<organism evidence="1 2">
    <name type="scientific">Lacinutrix iliipiscaria</name>
    <dbReference type="NCBI Taxonomy" id="1230532"/>
    <lineage>
        <taxon>Bacteria</taxon>
        <taxon>Pseudomonadati</taxon>
        <taxon>Bacteroidota</taxon>
        <taxon>Flavobacteriia</taxon>
        <taxon>Flavobacteriales</taxon>
        <taxon>Flavobacteriaceae</taxon>
        <taxon>Lacinutrix</taxon>
    </lineage>
</organism>
<evidence type="ECO:0008006" key="3">
    <source>
        <dbReference type="Google" id="ProtNLM"/>
    </source>
</evidence>
<evidence type="ECO:0000313" key="1">
    <source>
        <dbReference type="EMBL" id="MFD2822398.1"/>
    </source>
</evidence>
<sequence>MKLFLRISVCLLVFGCATYPSKNNFQNVDTLSAIQNPYFANPNQDYVYKATIEVYDHTFGGLLIIKKLEDQEHRIVFTTEMGNKLFDFSFNKKAFNVNYILDDLNKKILINILKKDFRVLITENLTPKKAYTFNNEVVKKTVLDKKTYYYFESPELSKIIRANNGKEKVRFLFTEINDNIAQRIEINHSNIKLKINLKSIK</sequence>
<accession>A0ABW5WMB2</accession>
<reference evidence="2" key="1">
    <citation type="journal article" date="2019" name="Int. J. Syst. Evol. Microbiol.">
        <title>The Global Catalogue of Microorganisms (GCM) 10K type strain sequencing project: providing services to taxonomists for standard genome sequencing and annotation.</title>
        <authorList>
            <consortium name="The Broad Institute Genomics Platform"/>
            <consortium name="The Broad Institute Genome Sequencing Center for Infectious Disease"/>
            <person name="Wu L."/>
            <person name="Ma J."/>
        </authorList>
    </citation>
    <scope>NUCLEOTIDE SEQUENCE [LARGE SCALE GENOMIC DNA]</scope>
    <source>
        <strain evidence="2">KCTC 32141</strain>
    </source>
</reference>
<proteinExistence type="predicted"/>
<gene>
    <name evidence="1" type="ORF">ACFS5M_01875</name>
</gene>
<keyword evidence="2" id="KW-1185">Reference proteome</keyword>
<dbReference type="Proteomes" id="UP001597533">
    <property type="component" value="Unassembled WGS sequence"/>
</dbReference>
<dbReference type="EMBL" id="JBHUOV010000001">
    <property type="protein sequence ID" value="MFD2822398.1"/>
    <property type="molecule type" value="Genomic_DNA"/>
</dbReference>
<name>A0ABW5WMB2_9FLAO</name>
<comment type="caution">
    <text evidence="1">The sequence shown here is derived from an EMBL/GenBank/DDBJ whole genome shotgun (WGS) entry which is preliminary data.</text>
</comment>
<evidence type="ECO:0000313" key="2">
    <source>
        <dbReference type="Proteomes" id="UP001597533"/>
    </source>
</evidence>
<protein>
    <recommendedName>
        <fullName evidence="3">Lipoprotein</fullName>
    </recommendedName>
</protein>
<dbReference type="RefSeq" id="WP_183484985.1">
    <property type="nucleotide sequence ID" value="NZ_JBHUOV010000001.1"/>
</dbReference>